<dbReference type="PANTHER" id="PTHR31760">
    <property type="entry name" value="S-ADENOSYL-L-METHIONINE-DEPENDENT METHYLTRANSFERASES SUPERFAMILY PROTEIN"/>
    <property type="match status" value="1"/>
</dbReference>
<dbReference type="EMBL" id="AWGB01000016">
    <property type="protein sequence ID" value="ESQ91624.1"/>
    <property type="molecule type" value="Genomic_DNA"/>
</dbReference>
<reference evidence="7 8" key="1">
    <citation type="journal article" date="2014" name="Nature">
        <title>Sequential evolution of bacterial morphology by co-option of a developmental regulator.</title>
        <authorList>
            <person name="Jiang C."/>
            <person name="Brown P.J."/>
            <person name="Ducret A."/>
            <person name="Brun Y.V."/>
        </authorList>
    </citation>
    <scope>NUCLEOTIDE SEQUENCE [LARGE SCALE GENOMIC DNA]</scope>
    <source>
        <strain evidence="7 8">DSM 16100</strain>
    </source>
</reference>
<dbReference type="AlphaFoldDB" id="V4PW46"/>
<evidence type="ECO:0000313" key="7">
    <source>
        <dbReference type="EMBL" id="ESQ91624.1"/>
    </source>
</evidence>
<dbReference type="PATRIC" id="fig|1121022.4.peg.1986"/>
<evidence type="ECO:0000256" key="2">
    <source>
        <dbReference type="ARBA" id="ARBA00022552"/>
    </source>
</evidence>
<sequence length="215" mass="23959">MNHMTPEEMSARLMFHVKHEAIADLQKFYQVLADGNEVMNLVGPATLPDYWSRHVLDSAQLLDCRPDARTWADLGAGAGFPGIVLSILLKHSTTLADGPAPHVYLVESLTKRCRFLQTVVDDLNLPATVINDRAENVSVKVDVVTARAVAPMIKLLGFAEGFIRKGADAWFLKGENVESELVDAGKVWKFDVEQSESMSDPRGRVIHIRRLRRAR</sequence>
<keyword evidence="1 6" id="KW-0963">Cytoplasm</keyword>
<evidence type="ECO:0000313" key="8">
    <source>
        <dbReference type="Proteomes" id="UP000017837"/>
    </source>
</evidence>
<comment type="function">
    <text evidence="6">Specifically methylates the N7 position of guanine in position 527 of 16S rRNA.</text>
</comment>
<evidence type="ECO:0000256" key="6">
    <source>
        <dbReference type="HAMAP-Rule" id="MF_00074"/>
    </source>
</evidence>
<comment type="subcellular location">
    <subcellularLocation>
        <location evidence="6">Cytoplasm</location>
    </subcellularLocation>
</comment>
<evidence type="ECO:0000256" key="3">
    <source>
        <dbReference type="ARBA" id="ARBA00022603"/>
    </source>
</evidence>
<dbReference type="eggNOG" id="COG0357">
    <property type="taxonomic scope" value="Bacteria"/>
</dbReference>
<dbReference type="NCBIfam" id="TIGR00138">
    <property type="entry name" value="rsmG_gidB"/>
    <property type="match status" value="1"/>
</dbReference>
<dbReference type="HAMAP" id="MF_00074">
    <property type="entry name" value="16SrRNA_methyltr_G"/>
    <property type="match status" value="1"/>
</dbReference>
<evidence type="ECO:0000256" key="5">
    <source>
        <dbReference type="ARBA" id="ARBA00022691"/>
    </source>
</evidence>
<feature type="binding site" evidence="6">
    <location>
        <position position="147"/>
    </location>
    <ligand>
        <name>S-adenosyl-L-methionine</name>
        <dbReference type="ChEBI" id="CHEBI:59789"/>
    </ligand>
</feature>
<name>V4PW46_9CAUL</name>
<organism evidence="7 8">
    <name type="scientific">Asticcacaulis benevestitus DSM 16100 = ATCC BAA-896</name>
    <dbReference type="NCBI Taxonomy" id="1121022"/>
    <lineage>
        <taxon>Bacteria</taxon>
        <taxon>Pseudomonadati</taxon>
        <taxon>Pseudomonadota</taxon>
        <taxon>Alphaproteobacteria</taxon>
        <taxon>Caulobacterales</taxon>
        <taxon>Caulobacteraceae</taxon>
        <taxon>Asticcacaulis</taxon>
    </lineage>
</organism>
<dbReference type="PIRSF" id="PIRSF003078">
    <property type="entry name" value="GidB"/>
    <property type="match status" value="1"/>
</dbReference>
<keyword evidence="5 6" id="KW-0949">S-adenosyl-L-methionine</keyword>
<dbReference type="GO" id="GO:0005829">
    <property type="term" value="C:cytosol"/>
    <property type="evidence" value="ECO:0007669"/>
    <property type="project" value="TreeGrafter"/>
</dbReference>
<evidence type="ECO:0000256" key="1">
    <source>
        <dbReference type="ARBA" id="ARBA00022490"/>
    </source>
</evidence>
<accession>V4PW46</accession>
<comment type="caution">
    <text evidence="6">Lacks conserved residue(s) required for the propagation of feature annotation.</text>
</comment>
<dbReference type="SUPFAM" id="SSF53335">
    <property type="entry name" value="S-adenosyl-L-methionine-dependent methyltransferases"/>
    <property type="match status" value="1"/>
</dbReference>
<feature type="binding site" evidence="6">
    <location>
        <position position="75"/>
    </location>
    <ligand>
        <name>S-adenosyl-L-methionine</name>
        <dbReference type="ChEBI" id="CHEBI:59789"/>
    </ligand>
</feature>
<dbReference type="GO" id="GO:0070043">
    <property type="term" value="F:rRNA (guanine-N7-)-methyltransferase activity"/>
    <property type="evidence" value="ECO:0007669"/>
    <property type="project" value="UniProtKB-UniRule"/>
</dbReference>
<dbReference type="PANTHER" id="PTHR31760:SF0">
    <property type="entry name" value="S-ADENOSYL-L-METHIONINE-DEPENDENT METHYLTRANSFERASES SUPERFAMILY PROTEIN"/>
    <property type="match status" value="1"/>
</dbReference>
<keyword evidence="4 6" id="KW-0808">Transferase</keyword>
<dbReference type="InterPro" id="IPR029063">
    <property type="entry name" value="SAM-dependent_MTases_sf"/>
</dbReference>
<dbReference type="Pfam" id="PF02527">
    <property type="entry name" value="GidB"/>
    <property type="match status" value="1"/>
</dbReference>
<keyword evidence="2 6" id="KW-0698">rRNA processing</keyword>
<protein>
    <recommendedName>
        <fullName evidence="6">Ribosomal RNA small subunit methyltransferase G</fullName>
        <ecNumber evidence="6">2.1.1.170</ecNumber>
    </recommendedName>
    <alternativeName>
        <fullName evidence="6">16S rRNA 7-methylguanosine methyltransferase</fullName>
        <shortName evidence="6">16S rRNA m7G methyltransferase</shortName>
    </alternativeName>
</protein>
<dbReference type="EC" id="2.1.1.170" evidence="6"/>
<dbReference type="STRING" id="1121022.GCA_000376105_01040"/>
<keyword evidence="3 6" id="KW-0489">Methyltransferase</keyword>
<feature type="binding site" evidence="6">
    <location>
        <position position="80"/>
    </location>
    <ligand>
        <name>S-adenosyl-L-methionine</name>
        <dbReference type="ChEBI" id="CHEBI:59789"/>
    </ligand>
</feature>
<dbReference type="InterPro" id="IPR003682">
    <property type="entry name" value="rRNA_ssu_MeTfrase_G"/>
</dbReference>
<comment type="catalytic activity">
    <reaction evidence="6">
        <text>guanosine(527) in 16S rRNA + S-adenosyl-L-methionine = N(7)-methylguanosine(527) in 16S rRNA + S-adenosyl-L-homocysteine</text>
        <dbReference type="Rhea" id="RHEA:42732"/>
        <dbReference type="Rhea" id="RHEA-COMP:10209"/>
        <dbReference type="Rhea" id="RHEA-COMP:10210"/>
        <dbReference type="ChEBI" id="CHEBI:57856"/>
        <dbReference type="ChEBI" id="CHEBI:59789"/>
        <dbReference type="ChEBI" id="CHEBI:74269"/>
        <dbReference type="ChEBI" id="CHEBI:74480"/>
        <dbReference type="EC" id="2.1.1.170"/>
    </reaction>
</comment>
<keyword evidence="8" id="KW-1185">Reference proteome</keyword>
<dbReference type="Proteomes" id="UP000017837">
    <property type="component" value="Unassembled WGS sequence"/>
</dbReference>
<proteinExistence type="inferred from homology"/>
<comment type="caution">
    <text evidence="7">The sequence shown here is derived from an EMBL/GenBank/DDBJ whole genome shotgun (WGS) entry which is preliminary data.</text>
</comment>
<feature type="binding site" evidence="6">
    <location>
        <begin position="134"/>
        <end position="135"/>
    </location>
    <ligand>
        <name>S-adenosyl-L-methionine</name>
        <dbReference type="ChEBI" id="CHEBI:59789"/>
    </ligand>
</feature>
<evidence type="ECO:0000256" key="4">
    <source>
        <dbReference type="ARBA" id="ARBA00022679"/>
    </source>
</evidence>
<comment type="similarity">
    <text evidence="6">Belongs to the methyltransferase superfamily. RNA methyltransferase RsmG family.</text>
</comment>
<gene>
    <name evidence="6" type="primary">rsmG</name>
    <name evidence="7" type="ORF">ABENE_09825</name>
</gene>
<dbReference type="Gene3D" id="3.40.50.150">
    <property type="entry name" value="Vaccinia Virus protein VP39"/>
    <property type="match status" value="1"/>
</dbReference>